<evidence type="ECO:0000313" key="1">
    <source>
        <dbReference type="EMBL" id="WHQ68561.1"/>
    </source>
</evidence>
<dbReference type="EMBL" id="CP073633">
    <property type="protein sequence ID" value="WHQ68561.1"/>
    <property type="molecule type" value="Genomic_DNA"/>
</dbReference>
<accession>A0AAX3WDK3</accession>
<reference evidence="1" key="1">
    <citation type="journal article" date="2022" name="Biotechnol. Bioprocess Eng.">
        <title>Pan-genome Analysis Reveals Comparative Genomic Features of Central Metabolic Pathways in Methylorubrum extorquens.</title>
        <authorList>
            <person name="Lee G.M."/>
            <person name="Scott-Nevros Z.K."/>
            <person name="Lee S.-M."/>
            <person name="Kim D."/>
        </authorList>
    </citation>
    <scope>NUCLEOTIDE SEQUENCE</scope>
    <source>
        <strain evidence="1">ATCC 55366</strain>
    </source>
</reference>
<name>A0AAX3WDK3_METEX</name>
<proteinExistence type="predicted"/>
<dbReference type="AlphaFoldDB" id="A0AAX3WDK3"/>
<dbReference type="Proteomes" id="UP001223720">
    <property type="component" value="Chromosome"/>
</dbReference>
<dbReference type="RefSeq" id="WP_283535163.1">
    <property type="nucleotide sequence ID" value="NZ_CP073633.1"/>
</dbReference>
<gene>
    <name evidence="1" type="ORF">KEC54_19565</name>
</gene>
<protein>
    <submittedName>
        <fullName evidence="1">Uncharacterized protein</fullName>
    </submittedName>
</protein>
<sequence>MMFEIPDTAKPGDILTPDGKILCRDHELHEFGYFTVTYEQAQIARKYGWGCRAGVVLDGEHDDEWSWAYAEEERREALQNGEKPPLVPIYREAPVCPLDTPPSCPITAGRQASP</sequence>
<organism evidence="1 2">
    <name type="scientific">Methylorubrum extorquens</name>
    <name type="common">Methylobacterium dichloromethanicum</name>
    <name type="synonym">Methylobacterium extorquens</name>
    <dbReference type="NCBI Taxonomy" id="408"/>
    <lineage>
        <taxon>Bacteria</taxon>
        <taxon>Pseudomonadati</taxon>
        <taxon>Pseudomonadota</taxon>
        <taxon>Alphaproteobacteria</taxon>
        <taxon>Hyphomicrobiales</taxon>
        <taxon>Methylobacteriaceae</taxon>
        <taxon>Methylorubrum</taxon>
    </lineage>
</organism>
<evidence type="ECO:0000313" key="2">
    <source>
        <dbReference type="Proteomes" id="UP001223720"/>
    </source>
</evidence>